<dbReference type="Gene3D" id="1.25.40.20">
    <property type="entry name" value="Ankyrin repeat-containing domain"/>
    <property type="match status" value="1"/>
</dbReference>
<dbReference type="AlphaFoldDB" id="A0A072P9D7"/>
<dbReference type="STRING" id="1182545.A0A072P9D7"/>
<dbReference type="GeneID" id="25281828"/>
<dbReference type="RefSeq" id="XP_013259314.1">
    <property type="nucleotide sequence ID" value="XM_013403860.1"/>
</dbReference>
<name>A0A072P9D7_9EURO</name>
<dbReference type="EMBL" id="AMGV01000005">
    <property type="protein sequence ID" value="KEF56724.1"/>
    <property type="molecule type" value="Genomic_DNA"/>
</dbReference>
<organism evidence="2 3">
    <name type="scientific">Exophiala aquamarina CBS 119918</name>
    <dbReference type="NCBI Taxonomy" id="1182545"/>
    <lineage>
        <taxon>Eukaryota</taxon>
        <taxon>Fungi</taxon>
        <taxon>Dikarya</taxon>
        <taxon>Ascomycota</taxon>
        <taxon>Pezizomycotina</taxon>
        <taxon>Eurotiomycetes</taxon>
        <taxon>Chaetothyriomycetidae</taxon>
        <taxon>Chaetothyriales</taxon>
        <taxon>Herpotrichiellaceae</taxon>
        <taxon>Exophiala</taxon>
    </lineage>
</organism>
<reference evidence="2 3" key="1">
    <citation type="submission" date="2013-03" db="EMBL/GenBank/DDBJ databases">
        <title>The Genome Sequence of Exophiala aquamarina CBS 119918.</title>
        <authorList>
            <consortium name="The Broad Institute Genomics Platform"/>
            <person name="Cuomo C."/>
            <person name="de Hoog S."/>
            <person name="Gorbushina A."/>
            <person name="Walker B."/>
            <person name="Young S.K."/>
            <person name="Zeng Q."/>
            <person name="Gargeya S."/>
            <person name="Fitzgerald M."/>
            <person name="Haas B."/>
            <person name="Abouelleil A."/>
            <person name="Allen A.W."/>
            <person name="Alvarado L."/>
            <person name="Arachchi H.M."/>
            <person name="Berlin A.M."/>
            <person name="Chapman S.B."/>
            <person name="Gainer-Dewar J."/>
            <person name="Goldberg J."/>
            <person name="Griggs A."/>
            <person name="Gujja S."/>
            <person name="Hansen M."/>
            <person name="Howarth C."/>
            <person name="Imamovic A."/>
            <person name="Ireland A."/>
            <person name="Larimer J."/>
            <person name="McCowan C."/>
            <person name="Murphy C."/>
            <person name="Pearson M."/>
            <person name="Poon T.W."/>
            <person name="Priest M."/>
            <person name="Roberts A."/>
            <person name="Saif S."/>
            <person name="Shea T."/>
            <person name="Sisk P."/>
            <person name="Sykes S."/>
            <person name="Wortman J."/>
            <person name="Nusbaum C."/>
            <person name="Birren B."/>
        </authorList>
    </citation>
    <scope>NUCLEOTIDE SEQUENCE [LARGE SCALE GENOMIC DNA]</scope>
    <source>
        <strain evidence="2 3">CBS 119918</strain>
    </source>
</reference>
<dbReference type="HOGENOM" id="CLU_1277617_0_0_1"/>
<dbReference type="SUPFAM" id="SSF48403">
    <property type="entry name" value="Ankyrin repeat"/>
    <property type="match status" value="1"/>
</dbReference>
<gene>
    <name evidence="2" type="ORF">A1O9_06914</name>
</gene>
<protein>
    <submittedName>
        <fullName evidence="2">Uncharacterized protein</fullName>
    </submittedName>
</protein>
<dbReference type="Proteomes" id="UP000027920">
    <property type="component" value="Unassembled WGS sequence"/>
</dbReference>
<comment type="caution">
    <text evidence="2">The sequence shown here is derived from an EMBL/GenBank/DDBJ whole genome shotgun (WGS) entry which is preliminary data.</text>
</comment>
<keyword evidence="1" id="KW-0040">ANK repeat</keyword>
<dbReference type="PROSITE" id="PS50088">
    <property type="entry name" value="ANK_REPEAT"/>
    <property type="match status" value="1"/>
</dbReference>
<evidence type="ECO:0000313" key="2">
    <source>
        <dbReference type="EMBL" id="KEF56724.1"/>
    </source>
</evidence>
<keyword evidence="3" id="KW-1185">Reference proteome</keyword>
<proteinExistence type="predicted"/>
<accession>A0A072P9D7</accession>
<dbReference type="InterPro" id="IPR002110">
    <property type="entry name" value="Ankyrin_rpt"/>
</dbReference>
<dbReference type="PROSITE" id="PS50297">
    <property type="entry name" value="ANK_REP_REGION"/>
    <property type="match status" value="1"/>
</dbReference>
<feature type="repeat" description="ANK" evidence="1">
    <location>
        <begin position="69"/>
        <end position="98"/>
    </location>
</feature>
<sequence>MRFMLEVLPEEGFGHINFIAWPAARANVLFQLATSPWAHYRSAYLVTETTKYILSKMGDKRFLNELSSMGVTALGMAAQYGASAVCKILLEAGMDPNAGFARTPSNAAVEWLKKSVPREQKAWKGTEPGEKNLASKLRNKAQDTVDMLISYGGIDRRTPMNVFSALTRGELNLPAPEILFELTAGLFFSPGPRGNLVNQGTLRTLPAKYSAALDAW</sequence>
<dbReference type="OrthoDB" id="626167at2759"/>
<dbReference type="InterPro" id="IPR036770">
    <property type="entry name" value="Ankyrin_rpt-contain_sf"/>
</dbReference>
<dbReference type="VEuPathDB" id="FungiDB:A1O9_06914"/>
<evidence type="ECO:0000256" key="1">
    <source>
        <dbReference type="PROSITE-ProRule" id="PRU00023"/>
    </source>
</evidence>
<evidence type="ECO:0000313" key="3">
    <source>
        <dbReference type="Proteomes" id="UP000027920"/>
    </source>
</evidence>